<feature type="domain" description="Laminin G" evidence="15">
    <location>
        <begin position="2459"/>
        <end position="2647"/>
    </location>
</feature>
<accession>A0A132AB42</accession>
<dbReference type="SUPFAM" id="SSF57196">
    <property type="entry name" value="EGF/Laminin"/>
    <property type="match status" value="14"/>
</dbReference>
<feature type="domain" description="Laminin G" evidence="15">
    <location>
        <begin position="3118"/>
        <end position="3301"/>
    </location>
</feature>
<dbReference type="Pfam" id="PF00055">
    <property type="entry name" value="Laminin_N"/>
    <property type="match status" value="1"/>
</dbReference>
<feature type="domain" description="Laminin EGF-like" evidence="16">
    <location>
        <begin position="947"/>
        <end position="993"/>
    </location>
</feature>
<proteinExistence type="predicted"/>
<feature type="disulfide bond" evidence="14">
    <location>
        <begin position="1044"/>
        <end position="1061"/>
    </location>
</feature>
<dbReference type="PANTHER" id="PTHR10574">
    <property type="entry name" value="NETRIN/LAMININ-RELATED"/>
    <property type="match status" value="1"/>
</dbReference>
<feature type="disulfide bond" evidence="14">
    <location>
        <begin position="1186"/>
        <end position="1198"/>
    </location>
</feature>
<dbReference type="FunFam" id="2.10.25.10:FF:000090">
    <property type="entry name" value="laminin subunit alpha"/>
    <property type="match status" value="1"/>
</dbReference>
<feature type="domain" description="Laminin EGF-like" evidence="16">
    <location>
        <begin position="1186"/>
        <end position="1231"/>
    </location>
</feature>
<feature type="disulfide bond" evidence="14">
    <location>
        <begin position="1641"/>
        <end position="1653"/>
    </location>
</feature>
<dbReference type="Pfam" id="PF02210">
    <property type="entry name" value="Laminin_G_2"/>
    <property type="match status" value="4"/>
</dbReference>
<feature type="domain" description="Laminin EGF-like" evidence="16">
    <location>
        <begin position="1091"/>
        <end position="1138"/>
    </location>
</feature>
<dbReference type="InterPro" id="IPR050440">
    <property type="entry name" value="Laminin/Netrin_ECM"/>
</dbReference>
<dbReference type="FunFam" id="2.10.25.10:FF:000011">
    <property type="entry name" value="Cadherin EGF LAG seven-pass G-type receptor"/>
    <property type="match status" value="2"/>
</dbReference>
<dbReference type="PROSITE" id="PS50025">
    <property type="entry name" value="LAM_G_DOMAIN"/>
    <property type="match status" value="5"/>
</dbReference>
<feature type="disulfide bond" evidence="14">
    <location>
        <begin position="1662"/>
        <end position="1671"/>
    </location>
</feature>
<dbReference type="SMART" id="SM00282">
    <property type="entry name" value="LamG"/>
    <property type="match status" value="5"/>
</dbReference>
<dbReference type="FunFam" id="2.10.25.10:FF:000224">
    <property type="entry name" value="Usherin"/>
    <property type="match status" value="1"/>
</dbReference>
<dbReference type="PROSITE" id="PS51117">
    <property type="entry name" value="LAMININ_NTER"/>
    <property type="match status" value="1"/>
</dbReference>
<feature type="domain" description="Laminin EGF-like" evidence="16">
    <location>
        <begin position="437"/>
        <end position="490"/>
    </location>
</feature>
<evidence type="ECO:0000256" key="3">
    <source>
        <dbReference type="ARBA" id="ARBA00022525"/>
    </source>
</evidence>
<comment type="subunit">
    <text evidence="13">Laminin is a complex glycoprotein, consisting of three different polypeptide chains (alpha, beta, gamma), which are bound to each other by disulfide bonds into a cross-shaped molecule comprising one long and three short arms with globules at each end.</text>
</comment>
<feature type="domain" description="Laminin N-terminal" evidence="18">
    <location>
        <begin position="49"/>
        <end position="298"/>
    </location>
</feature>
<evidence type="ECO:0000313" key="19">
    <source>
        <dbReference type="EMBL" id="KPM07680.1"/>
    </source>
</evidence>
<reference evidence="19 20" key="1">
    <citation type="journal article" date="2015" name="Parasit. Vectors">
        <title>Draft genome of the scabies mite.</title>
        <authorList>
            <person name="Rider S.D.Jr."/>
            <person name="Morgan M.S."/>
            <person name="Arlian L.G."/>
        </authorList>
    </citation>
    <scope>NUCLEOTIDE SEQUENCE [LARGE SCALE GENOMIC DNA]</scope>
    <source>
        <strain evidence="19">Arlian Lab</strain>
    </source>
</reference>
<dbReference type="SMART" id="SM00281">
    <property type="entry name" value="LamB"/>
    <property type="match status" value="2"/>
</dbReference>
<dbReference type="InterPro" id="IPR000034">
    <property type="entry name" value="Laminin_IV"/>
</dbReference>
<comment type="caution">
    <text evidence="14">Lacks conserved residue(s) required for the propagation of feature annotation.</text>
</comment>
<dbReference type="FunFam" id="2.10.25.10:FF:000074">
    <property type="entry name" value="Laminin subunit alpha"/>
    <property type="match status" value="2"/>
</dbReference>
<dbReference type="Pfam" id="PF06008">
    <property type="entry name" value="Laminin_I"/>
    <property type="match status" value="1"/>
</dbReference>
<evidence type="ECO:0000256" key="9">
    <source>
        <dbReference type="ARBA" id="ARBA00023157"/>
    </source>
</evidence>
<dbReference type="Pfam" id="PF00054">
    <property type="entry name" value="Laminin_G_1"/>
    <property type="match status" value="1"/>
</dbReference>
<feature type="domain" description="Laminin G" evidence="15">
    <location>
        <begin position="2252"/>
        <end position="2448"/>
    </location>
</feature>
<feature type="disulfide bond" evidence="14">
    <location>
        <begin position="919"/>
        <end position="928"/>
    </location>
</feature>
<feature type="disulfide bond" evidence="14">
    <location>
        <begin position="1611"/>
        <end position="1620"/>
    </location>
</feature>
<feature type="domain" description="Laminin EGF-like" evidence="16">
    <location>
        <begin position="895"/>
        <end position="946"/>
    </location>
</feature>
<feature type="disulfide bond" evidence="14">
    <location>
        <begin position="1260"/>
        <end position="1269"/>
    </location>
</feature>
<feature type="disulfide bond" evidence="14">
    <location>
        <begin position="1091"/>
        <end position="1103"/>
    </location>
</feature>
<dbReference type="GO" id="GO:0009887">
    <property type="term" value="P:animal organ morphogenesis"/>
    <property type="evidence" value="ECO:0007669"/>
    <property type="project" value="TreeGrafter"/>
</dbReference>
<dbReference type="InterPro" id="IPR056863">
    <property type="entry name" value="LMN_ATRN_NET-like_EGF"/>
</dbReference>
<comment type="caution">
    <text evidence="19">The sequence shown here is derived from an EMBL/GenBank/DDBJ whole genome shotgun (WGS) entry which is preliminary data.</text>
</comment>
<feature type="disulfide bond" evidence="14">
    <location>
        <begin position="1158"/>
        <end position="1167"/>
    </location>
</feature>
<dbReference type="SUPFAM" id="SSF49899">
    <property type="entry name" value="Concanavalin A-like lectins/glucanases"/>
    <property type="match status" value="5"/>
</dbReference>
<feature type="domain" description="Laminin EGF-like" evidence="16">
    <location>
        <begin position="1139"/>
        <end position="1185"/>
    </location>
</feature>
<dbReference type="FunFam" id="2.10.25.10:FF:000242">
    <property type="entry name" value="Laminin subunit alpha 1"/>
    <property type="match status" value="1"/>
</dbReference>
<feature type="disulfide bond" evidence="14">
    <location>
        <begin position="1093"/>
        <end position="1110"/>
    </location>
</feature>
<evidence type="ECO:0000259" key="18">
    <source>
        <dbReference type="PROSITE" id="PS51117"/>
    </source>
</evidence>
<dbReference type="PANTHER" id="PTHR10574:SF436">
    <property type="entry name" value="LAMININ SUBUNIT ALPHA-2"/>
    <property type="match status" value="1"/>
</dbReference>
<dbReference type="PROSITE" id="PS51115">
    <property type="entry name" value="LAMININ_IVA"/>
    <property type="match status" value="2"/>
</dbReference>
<keyword evidence="11" id="KW-0966">Cell projection</keyword>
<name>A0A132AB42_SARSC</name>
<organism evidence="19 20">
    <name type="scientific">Sarcoptes scabiei</name>
    <name type="common">Itch mite</name>
    <name type="synonym">Acarus scabiei</name>
    <dbReference type="NCBI Taxonomy" id="52283"/>
    <lineage>
        <taxon>Eukaryota</taxon>
        <taxon>Metazoa</taxon>
        <taxon>Ecdysozoa</taxon>
        <taxon>Arthropoda</taxon>
        <taxon>Chelicerata</taxon>
        <taxon>Arachnida</taxon>
        <taxon>Acari</taxon>
        <taxon>Acariformes</taxon>
        <taxon>Sarcoptiformes</taxon>
        <taxon>Astigmata</taxon>
        <taxon>Psoroptidia</taxon>
        <taxon>Sarcoptoidea</taxon>
        <taxon>Sarcoptidae</taxon>
        <taxon>Sarcoptinae</taxon>
        <taxon>Sarcoptes</taxon>
    </lineage>
</organism>
<dbReference type="Gene3D" id="2.10.25.10">
    <property type="entry name" value="Laminin"/>
    <property type="match status" value="15"/>
</dbReference>
<dbReference type="CDD" id="cd00055">
    <property type="entry name" value="EGF_Lam"/>
    <property type="match status" value="17"/>
</dbReference>
<dbReference type="GO" id="GO:0007155">
    <property type="term" value="P:cell adhesion"/>
    <property type="evidence" value="ECO:0007669"/>
    <property type="project" value="UniProtKB-ARBA"/>
</dbReference>
<dbReference type="VEuPathDB" id="VectorBase:SSCA003332"/>
<feature type="domain" description="Laminin EGF-like" evidence="16">
    <location>
        <begin position="1232"/>
        <end position="1289"/>
    </location>
</feature>
<feature type="disulfide bond" evidence="14">
    <location>
        <begin position="466"/>
        <end position="475"/>
    </location>
</feature>
<dbReference type="GO" id="GO:0042995">
    <property type="term" value="C:cell projection"/>
    <property type="evidence" value="ECO:0007669"/>
    <property type="project" value="UniProtKB-SubCell"/>
</dbReference>
<feature type="disulfide bond" evidence="14">
    <location>
        <begin position="804"/>
        <end position="813"/>
    </location>
</feature>
<feature type="domain" description="Laminin EGF-like" evidence="16">
    <location>
        <begin position="1042"/>
        <end position="1090"/>
    </location>
</feature>
<protein>
    <submittedName>
        <fullName evidence="19">Laminin subunit alpha-1-like protein</fullName>
    </submittedName>
</protein>
<dbReference type="InterPro" id="IPR001791">
    <property type="entry name" value="Laminin_G"/>
</dbReference>
<keyword evidence="6" id="KW-0677">Repeat</keyword>
<evidence type="ECO:0000256" key="2">
    <source>
        <dbReference type="ARBA" id="ARBA00004316"/>
    </source>
</evidence>
<dbReference type="PROSITE" id="PS50027">
    <property type="entry name" value="EGF_LAM_2"/>
    <property type="match status" value="13"/>
</dbReference>
<dbReference type="FunFam" id="2.10.25.10:FF:000512">
    <property type="entry name" value="Laminin subunit alpha 1"/>
    <property type="match status" value="1"/>
</dbReference>
<keyword evidence="10" id="KW-0325">Glycoprotein</keyword>
<dbReference type="InterPro" id="IPR008211">
    <property type="entry name" value="Laminin_N"/>
</dbReference>
<feature type="disulfide bond" evidence="14">
    <location>
        <begin position="510"/>
        <end position="519"/>
    </location>
</feature>
<keyword evidence="4" id="KW-0272">Extracellular matrix</keyword>
<dbReference type="Pfam" id="PF00052">
    <property type="entry name" value="Laminin_B"/>
    <property type="match status" value="2"/>
</dbReference>
<dbReference type="InterPro" id="IPR000742">
    <property type="entry name" value="EGF"/>
</dbReference>
<dbReference type="GO" id="GO:0005604">
    <property type="term" value="C:basement membrane"/>
    <property type="evidence" value="ECO:0007669"/>
    <property type="project" value="UniProtKB-SubCell"/>
</dbReference>
<evidence type="ECO:0000259" key="16">
    <source>
        <dbReference type="PROSITE" id="PS50027"/>
    </source>
</evidence>
<feature type="disulfide bond" evidence="14">
    <location>
        <begin position="1042"/>
        <end position="1054"/>
    </location>
</feature>
<feature type="domain" description="Laminin EGF-like" evidence="16">
    <location>
        <begin position="1641"/>
        <end position="1687"/>
    </location>
</feature>
<dbReference type="FunFam" id="2.10.25.10:FF:000189">
    <property type="entry name" value="Laminin subunit alpha 2"/>
    <property type="match status" value="1"/>
</dbReference>
<feature type="domain" description="Laminin EGF-like" evidence="16">
    <location>
        <begin position="785"/>
        <end position="834"/>
    </location>
</feature>
<keyword evidence="7" id="KW-0084">Basement membrane</keyword>
<keyword evidence="12 14" id="KW-0424">Laminin EGF-like domain</keyword>
<dbReference type="Gene3D" id="2.60.120.200">
    <property type="match status" value="5"/>
</dbReference>
<dbReference type="GO" id="GO:0005201">
    <property type="term" value="F:extracellular matrix structural constituent"/>
    <property type="evidence" value="ECO:0007669"/>
    <property type="project" value="TreeGrafter"/>
</dbReference>
<dbReference type="GO" id="GO:0007411">
    <property type="term" value="P:axon guidance"/>
    <property type="evidence" value="ECO:0007669"/>
    <property type="project" value="TreeGrafter"/>
</dbReference>
<keyword evidence="5" id="KW-0732">Signal</keyword>
<feature type="domain" description="Laminin EGF-like" evidence="16">
    <location>
        <begin position="994"/>
        <end position="1041"/>
    </location>
</feature>
<dbReference type="SMART" id="SM00136">
    <property type="entry name" value="LamNT"/>
    <property type="match status" value="1"/>
</dbReference>
<evidence type="ECO:0000256" key="4">
    <source>
        <dbReference type="ARBA" id="ARBA00022530"/>
    </source>
</evidence>
<evidence type="ECO:0000259" key="17">
    <source>
        <dbReference type="PROSITE" id="PS51115"/>
    </source>
</evidence>
<evidence type="ECO:0000256" key="7">
    <source>
        <dbReference type="ARBA" id="ARBA00022869"/>
    </source>
</evidence>
<feature type="disulfide bond" evidence="14">
    <location>
        <begin position="949"/>
        <end position="966"/>
    </location>
</feature>
<evidence type="ECO:0000256" key="14">
    <source>
        <dbReference type="PROSITE-ProRule" id="PRU00460"/>
    </source>
</evidence>
<dbReference type="GO" id="GO:0030334">
    <property type="term" value="P:regulation of cell migration"/>
    <property type="evidence" value="ECO:0007669"/>
    <property type="project" value="InterPro"/>
</dbReference>
<dbReference type="Gene3D" id="2.170.300.10">
    <property type="entry name" value="Tie2 ligand-binding domain superfamily"/>
    <property type="match status" value="1"/>
</dbReference>
<evidence type="ECO:0000256" key="13">
    <source>
        <dbReference type="ARBA" id="ARBA00065619"/>
    </source>
</evidence>
<dbReference type="OrthoDB" id="8545473at2759"/>
<dbReference type="PROSITE" id="PS01248">
    <property type="entry name" value="EGF_LAM_1"/>
    <property type="match status" value="7"/>
</dbReference>
<dbReference type="GO" id="GO:0005102">
    <property type="term" value="F:signaling receptor binding"/>
    <property type="evidence" value="ECO:0007669"/>
    <property type="project" value="InterPro"/>
</dbReference>
<dbReference type="Pfam" id="PF24973">
    <property type="entry name" value="EGF_LMN_ATRN"/>
    <property type="match status" value="2"/>
</dbReference>
<evidence type="ECO:0000256" key="1">
    <source>
        <dbReference type="ARBA" id="ARBA00004302"/>
    </source>
</evidence>
<dbReference type="FunFam" id="2.10.25.10:FF:000106">
    <property type="entry name" value="Heparan sulfate proteoglycan 2"/>
    <property type="match status" value="1"/>
</dbReference>
<dbReference type="GO" id="GO:0030155">
    <property type="term" value="P:regulation of cell adhesion"/>
    <property type="evidence" value="ECO:0007669"/>
    <property type="project" value="InterPro"/>
</dbReference>
<dbReference type="Proteomes" id="UP000616769">
    <property type="component" value="Unassembled WGS sequence"/>
</dbReference>
<dbReference type="EMBL" id="JXLN01011789">
    <property type="protein sequence ID" value="KPM07680.1"/>
    <property type="molecule type" value="Genomic_DNA"/>
</dbReference>
<evidence type="ECO:0000256" key="10">
    <source>
        <dbReference type="ARBA" id="ARBA00023180"/>
    </source>
</evidence>
<feature type="domain" description="Laminin G" evidence="15">
    <location>
        <begin position="2654"/>
        <end position="2836"/>
    </location>
</feature>
<dbReference type="FunFam" id="2.10.25.10:FF:000069">
    <property type="entry name" value="Laminin subunit alpha 1"/>
    <property type="match status" value="1"/>
</dbReference>
<dbReference type="PRINTS" id="PR00011">
    <property type="entry name" value="EGFLAMININ"/>
</dbReference>
<dbReference type="InterPro" id="IPR013320">
    <property type="entry name" value="ConA-like_dom_sf"/>
</dbReference>
<dbReference type="FunFam" id="2.60.120.260:FF:000017">
    <property type="entry name" value="Laminin subunit alpha 2"/>
    <property type="match status" value="1"/>
</dbReference>
<dbReference type="Pfam" id="PF00053">
    <property type="entry name" value="EGF_laminin"/>
    <property type="match status" value="14"/>
</dbReference>
<dbReference type="Gene3D" id="2.60.120.260">
    <property type="entry name" value="Galactose-binding domain-like"/>
    <property type="match status" value="1"/>
</dbReference>
<evidence type="ECO:0000256" key="12">
    <source>
        <dbReference type="ARBA" id="ARBA00023292"/>
    </source>
</evidence>
<feature type="domain" description="Laminin EGF-like" evidence="16">
    <location>
        <begin position="491"/>
        <end position="539"/>
    </location>
</feature>
<feature type="disulfide bond" evidence="14">
    <location>
        <begin position="1112"/>
        <end position="1121"/>
    </location>
</feature>
<gene>
    <name evidence="19" type="ORF">QR98_0061790</name>
</gene>
<dbReference type="InterPro" id="IPR002049">
    <property type="entry name" value="LE_dom"/>
</dbReference>
<dbReference type="FunFam" id="2.10.25.10:FF:000188">
    <property type="entry name" value="Laminin subunit gamma 2"/>
    <property type="match status" value="1"/>
</dbReference>
<sequence length="3311" mass="373024">MICPFDDMISNVMDSNANASDATVRYFFFNEIVFNRFFCLTFFILIKEATKGLYPNVINLATDAIISVNATCGETGPEYYCRLVSHTHNSTDCDVCDASNPDFSKRHPIKNAIDGTESWWQSPSLKNGKRYEWVTININLRQVYEIAYVIIKSSISPLPLNWILERSIDGITYYPWQYFAQSDTECWEKYRVRPSIGKLRYRTDDEVICTSMYAKNNAIGNEEIDVSLINGRPGAETPEGISPTLREFIRAQHIRIRMQKMRTLKGSLLYDSKDLDKSDSSLTNRLYYSIKDISIGGSCTCNGHADECQNPEPSTGSASRGLVSYQLPKCFCQHNTCGRSCETCCPLFNQKKWRAGTKRDGSPCEECQCYGHADECYYDSTVADKKLSINKHGVYEGGGVCVRCKHHTTGYNCEQCEDGYYRPEDVSIESEKPCLRCQCTGPGMNKLCVKDDSHIIEGRRAGDCLCREGFEGPKCDRCAQGYRNYPRCEQCTCVNAGIVNTNVCDGNCVCKANVVGNRCNKCKEGYYNLAADNPDGCSQCYCFGATNKCKPSDWGIEVIKSSERWKVTDVPGTFRIDPDVEDTRYEIANDDIPDSAQHLYFWEAPAAYLGQNLYTYGNSLKYLVKYVIVRGDTSGVYTEEPDVILEGGPDNARFGYRLDRREEDSDEDELNSTIILPLREQNWFRVDDQGHAIPDSQPSRQDFALLLHDLKRLLIRAKYHTDQVSGGLYQTDIEKASNSSASIKKAVGTEQCDCPPGYAGLSCEYCEPGYRRVNNILVNGVCEKCNCNNHAESCDPYTGVCSECLHNTTGPTCGECKPGFYGDATRGKEDDCKPCACPLLIPSNNFSPTCRLEPTAKYGYVCLECPEGYTGERCELCANGYFGNPLIPGGFCAPCDCGPNANTTIEGYCDRLTGQCKYCLENFGGWKCDECLVDHWGNAAIGDCKACNCDLQGSVSSQCDKVTGQCECKPNYTGVRCDHCAPGYGNIELGCPPCNCNMTGSTDTICDEDSGQCHCKPGVFGQHCDKCLEGHFGFSNNGCEWCNCNKLGSEGPDCDEFTGQCVCKPFVTGRDCSHCEPGFWNIASNKGCEPCNCNITGSYSNVCNEITGQCECKPGVGGLHCDQCLPGYYGFGPNGCSACEPCTAPGHICDPKTGKCVCPPNTAGPTCNDCAPGTWGFDVLTGCQTCDCNLQGSVSNECNHKTGECVCLDGFEGRHCEKCKFGYYRFPNCRRCDCHEPGTDPSACKENGLCQCDETGQCPCKQNVAGRRCDVCKENAFGLSSENPLGCFQCFCFGKSEQCDQSKRVWTEHNFPQREAYFVIGTTEIRSILGFKTIPSDTNSVGVANFGELQQLFYWTMPQEMLNDQVITYNGFLRFRIYSRGGGKLSDALRKRYPLVALQGNHRIILYHYGPDQISQTGLYRVKLHESEWTLADNPEYPVTRDVLMVALQKLQNILVRSSELTEANFVRISDISVEKATLGGFSSKLATGVEECRCPPQYTESSCQDPNIGYCRKRKPNYLDSKDILDLVGWAEPCQCYNYSRICDKETCECINCEGFTAGPYCNLCMRGYYGDPTRRIPCRKCACPTLVNSFSETCELLPGSNSEYVCTDCQVGYTGRHCEQCADGYWGDPMAPDGKCVPCNCSPIGSISNICDKKTGQCPCKEGITGHDCGNCPPRHVVTETGCLNCDDDCTGKLLDDVEFLESILQEANLTDVDSLPWTRLMYLTKKFNNTMNRMNRFKDRVLNGKEMTRNFTVDFDLETLADLLNLQARDLARKAPIEALKARDAVDRAQDIKDRIADLWEMIQSIINQLKRHGIDSTDPIGSSADRMFEEAIKILQELRMTDFSPDSRKAEIELKKAMYLLERVSQLLTERGDTRPMHDQINKLLRLLNEIYDLINRRIYPETREAQRIINMIRPMLRDILNARDDAVNNADATRTALDEARDLLALIHRDLFDTKIKFTNVADLVAQLNSLMNEIEKRRSILARLNPEYEEKYVKPCEEHAAELMRRVNELGRLFNQTKDQAQFPLQAANVYDTIVQALTEAEAAVANARAAAEKAFREANQDSDASLLQQAIDARRRSEELLQEASNLNKRLRDFQYELAQKQRMLAEIEAMIDSARQDLEWINQSLDQLPKGLGNEVRAIIDRLQSLLDNLANSHKRLDDVTQRIYSLEEEFKKLSSGPKADLDEIKRDITQSLLMLKRLKEEIVKIESKGPGLTRHQQQFDLNLDELKAKIKLARQKAASIRISLGADREGVCIRTYEPDIEPSFTNNIVMYYAIKHEHIRDSLLMYLGSRNVQSYNNDFMALEMVNRQIRFIWSTGNDERMITHPLMIMTNDALLSKDSNWYKIEVKRYGSTANLSVLSVPGARFQDPLEMSVTSNSESKRMNLDRNSYFYVGGLPPDLSNVPRQLQSRSFAGCLFEMYLDGKRVGLWNFTSTIGCDGCMEGATEPIDPNMYTFFDEFAYGKTRQISNYNKNQYLVSMHFRTFDEDALLFFTSNPRTKDYVAIFLKDGRVHFECHFGAGPGRQGTSQLLVTDEKLNTGQWVNLRAERENEYAVLEFVVDSNKRTYEKKLQTNLRSNELDLADADVYFGGVTPNFTLISSIDYPNVVFKSFVGCFNSPQIDTTSINFQRIQSFGIEPGCLEKPIRVASFFGDGYLELDGQPLNEHTEFSFTFKTPRKFGTLLLSTFEGQPRTYDRKDDHYYFFYIFNGTLEVRLNGGGGVSTYRFDNINVSDGNYHTVTCIKDSRRFRILIDDEQESTQIRLAKSRIIEAPTKGGLFIGGAPPGYTAINKGYSTNFYGVIRDIVFDSKLISFNNPVSFKGVGIGHEGSFEMEHPEEQLNYHHQQVVGPPMISSFRPNLFTSDRMVAMPAENYDYHFGCASTKTSMQMSIESDAMRFGDHLSDSDDFISLETTDNTFYGDFGLTFSFRTFYPNGVLFTLARNGHHHNHPPHHHQSRSNNIIRPVFVVALVDGILVLRMKMSEKYRFELHSSIERPLNDGQWHYVAVGRTKLSLWLNVDHKDMVENNNPKRRLALKKITAFIGGLPENIDQNNGGVNVEFDPIVSRAAGGAFLPTTEPFKGCLKHFYLNERHVDFKRMHQSDDRKCYSEIEKGVYFNGNNSWATYDEMFNIGLKADISFEFKTTKHQGVLFSMSNGTNEVPSLSIELADEGKIVASVDLGLGPFRAQKKFKNKFELCDGHWHTVKVQYTKNSISLKIDRHDVVYGLIEHSFDDRSLEPFTEAPLYIGGLPQGAPSGSLFSRKSFHGCMRNIEINDRRKDWLSDIKLFNNIDRNACPASIHSTRSI</sequence>
<feature type="disulfide bond" evidence="14">
    <location>
        <begin position="996"/>
        <end position="1013"/>
    </location>
</feature>
<feature type="disulfide bond" evidence="14">
    <location>
        <begin position="1643"/>
        <end position="1660"/>
    </location>
</feature>
<dbReference type="CDD" id="cd00110">
    <property type="entry name" value="LamG"/>
    <property type="match status" value="5"/>
</dbReference>
<feature type="disulfide bond" evidence="14">
    <location>
        <begin position="947"/>
        <end position="959"/>
    </location>
</feature>
<keyword evidence="3" id="KW-0964">Secreted</keyword>
<dbReference type="InterPro" id="IPR009254">
    <property type="entry name" value="Laminin_aI"/>
</dbReference>
<evidence type="ECO:0000313" key="20">
    <source>
        <dbReference type="Proteomes" id="UP000616769"/>
    </source>
</evidence>
<feature type="disulfide bond" evidence="14">
    <location>
        <begin position="968"/>
        <end position="977"/>
    </location>
</feature>
<keyword evidence="8" id="KW-0175">Coiled coil</keyword>
<dbReference type="SMART" id="SM00180">
    <property type="entry name" value="EGF_Lam"/>
    <property type="match status" value="18"/>
</dbReference>
<feature type="disulfide bond" evidence="14">
    <location>
        <begin position="1015"/>
        <end position="1024"/>
    </location>
</feature>
<evidence type="ECO:0000256" key="5">
    <source>
        <dbReference type="ARBA" id="ARBA00022729"/>
    </source>
</evidence>
<feature type="disulfide bond" evidence="14">
    <location>
        <begin position="1063"/>
        <end position="1072"/>
    </location>
</feature>
<feature type="domain" description="Laminin IV type A" evidence="17">
    <location>
        <begin position="1301"/>
        <end position="1492"/>
    </location>
</feature>
<evidence type="ECO:0000259" key="15">
    <source>
        <dbReference type="PROSITE" id="PS50025"/>
    </source>
</evidence>
<feature type="domain" description="Laminin G" evidence="15">
    <location>
        <begin position="2904"/>
        <end position="3112"/>
    </location>
</feature>
<evidence type="ECO:0000256" key="6">
    <source>
        <dbReference type="ARBA" id="ARBA00022737"/>
    </source>
</evidence>
<dbReference type="SMART" id="SM00181">
    <property type="entry name" value="EGF"/>
    <property type="match status" value="11"/>
</dbReference>
<feature type="domain" description="Laminin IV type A" evidence="17">
    <location>
        <begin position="560"/>
        <end position="751"/>
    </location>
</feature>
<evidence type="ECO:0000256" key="8">
    <source>
        <dbReference type="ARBA" id="ARBA00023054"/>
    </source>
</evidence>
<comment type="subcellular location">
    <subcellularLocation>
        <location evidence="2">Cell projection</location>
    </subcellularLocation>
    <subcellularLocation>
        <location evidence="1">Secreted</location>
        <location evidence="1">Extracellular space</location>
        <location evidence="1">Extracellular matrix</location>
        <location evidence="1">Basement membrane</location>
    </subcellularLocation>
</comment>
<dbReference type="GO" id="GO:0009888">
    <property type="term" value="P:tissue development"/>
    <property type="evidence" value="ECO:0007669"/>
    <property type="project" value="TreeGrafter"/>
</dbReference>
<feature type="disulfide bond" evidence="14">
    <location>
        <begin position="1207"/>
        <end position="1216"/>
    </location>
</feature>
<keyword evidence="9 14" id="KW-1015">Disulfide bond</keyword>
<feature type="domain" description="Laminin EGF-like" evidence="16">
    <location>
        <begin position="1583"/>
        <end position="1640"/>
    </location>
</feature>
<dbReference type="FunFam" id="2.10.25.10:FF:000033">
    <property type="entry name" value="Laminin subunit alpha 2"/>
    <property type="match status" value="1"/>
</dbReference>
<feature type="disulfide bond" evidence="14">
    <location>
        <begin position="1188"/>
        <end position="1205"/>
    </location>
</feature>
<evidence type="ECO:0000256" key="11">
    <source>
        <dbReference type="ARBA" id="ARBA00023273"/>
    </source>
</evidence>
<dbReference type="GO" id="GO:0045995">
    <property type="term" value="P:regulation of embryonic development"/>
    <property type="evidence" value="ECO:0007669"/>
    <property type="project" value="InterPro"/>
</dbReference>
<feature type="disulfide bond" evidence="14">
    <location>
        <begin position="994"/>
        <end position="1006"/>
    </location>
</feature>